<accession>A0ABS8XBJ5</accession>
<dbReference type="RefSeq" id="WP_233389541.1">
    <property type="nucleotide sequence ID" value="NZ_JAJTWT010000001.1"/>
</dbReference>
<evidence type="ECO:0000313" key="1">
    <source>
        <dbReference type="EMBL" id="MCE4536352.1"/>
    </source>
</evidence>
<sequence>MSKTVKSKDSNGIVNTLVLEDADMAALLLLKSRSKGGFKLSITAASADGDVIFITQKGRIYEMQRKDLFK</sequence>
<reference evidence="1 2" key="1">
    <citation type="submission" date="2021-12" db="EMBL/GenBank/DDBJ databases">
        <title>Genome seq of p7.</title>
        <authorList>
            <person name="Seo T."/>
        </authorList>
    </citation>
    <scope>NUCLEOTIDE SEQUENCE [LARGE SCALE GENOMIC DNA]</scope>
    <source>
        <strain evidence="1 2">P7</strain>
    </source>
</reference>
<name>A0ABS8XBJ5_9BURK</name>
<proteinExistence type="predicted"/>
<dbReference type="Proteomes" id="UP001201463">
    <property type="component" value="Unassembled WGS sequence"/>
</dbReference>
<keyword evidence="2" id="KW-1185">Reference proteome</keyword>
<evidence type="ECO:0000313" key="2">
    <source>
        <dbReference type="Proteomes" id="UP001201463"/>
    </source>
</evidence>
<protein>
    <submittedName>
        <fullName evidence="1">Uncharacterized protein</fullName>
    </submittedName>
</protein>
<dbReference type="EMBL" id="JAJTWT010000001">
    <property type="protein sequence ID" value="MCE4536352.1"/>
    <property type="molecule type" value="Genomic_DNA"/>
</dbReference>
<comment type="caution">
    <text evidence="1">The sequence shown here is derived from an EMBL/GenBank/DDBJ whole genome shotgun (WGS) entry which is preliminary data.</text>
</comment>
<organism evidence="1 2">
    <name type="scientific">Pelomonas caseinilytica</name>
    <dbReference type="NCBI Taxonomy" id="2906763"/>
    <lineage>
        <taxon>Bacteria</taxon>
        <taxon>Pseudomonadati</taxon>
        <taxon>Pseudomonadota</taxon>
        <taxon>Betaproteobacteria</taxon>
        <taxon>Burkholderiales</taxon>
        <taxon>Sphaerotilaceae</taxon>
        <taxon>Roseateles</taxon>
    </lineage>
</organism>
<gene>
    <name evidence="1" type="ORF">LXT12_03670</name>
</gene>